<evidence type="ECO:0000313" key="1">
    <source>
        <dbReference type="EMBL" id="XCH09485.1"/>
    </source>
</evidence>
<sequence>MKTEESRTLVSDEWKNLVGCTVELRRDGHRLRNGVVEAVSSDSSMMWLQFDGVHGRQLIMKTDPYEIYILD</sequence>
<dbReference type="AlphaFoldDB" id="A0AAU8EIU6"/>
<reference evidence="1" key="1">
    <citation type="submission" date="2024-06" db="EMBL/GenBank/DDBJ databases">
        <title>Biodegradation of dimethachlon by Arthrobacter sp. K5: mechanistic insights and ecological implications.</title>
        <authorList>
            <person name="Hu S."/>
            <person name="Lu P."/>
        </authorList>
    </citation>
    <scope>NUCLEOTIDE SEQUENCE</scope>
    <source>
        <strain evidence="1">K5</strain>
    </source>
</reference>
<dbReference type="RefSeq" id="WP_139023297.1">
    <property type="nucleotide sequence ID" value="NZ_CP159279.1"/>
</dbReference>
<accession>A0AAU8EIU6</accession>
<protein>
    <submittedName>
        <fullName evidence="1">Uncharacterized protein</fullName>
    </submittedName>
</protein>
<name>A0AAU8EIU6_9MICC</name>
<organism evidence="1">
    <name type="scientific">Arthrobacter sp. K5</name>
    <dbReference type="NCBI Taxonomy" id="2839623"/>
    <lineage>
        <taxon>Bacteria</taxon>
        <taxon>Bacillati</taxon>
        <taxon>Actinomycetota</taxon>
        <taxon>Actinomycetes</taxon>
        <taxon>Micrococcales</taxon>
        <taxon>Micrococcaceae</taxon>
        <taxon>Arthrobacter</taxon>
    </lineage>
</organism>
<gene>
    <name evidence="1" type="ORF">ABRP34_11485</name>
</gene>
<dbReference type="EMBL" id="CP159279">
    <property type="protein sequence ID" value="XCH09485.1"/>
    <property type="molecule type" value="Genomic_DNA"/>
</dbReference>
<proteinExistence type="predicted"/>